<keyword evidence="1" id="KW-0472">Membrane</keyword>
<reference evidence="4" key="1">
    <citation type="submission" date="2018-08" db="EMBL/GenBank/DDBJ databases">
        <authorList>
            <person name="Liu Z.-W."/>
            <person name="Du Z.-J."/>
        </authorList>
    </citation>
    <scope>NUCLEOTIDE SEQUENCE [LARGE SCALE GENOMIC DNA]</scope>
    <source>
        <strain evidence="4">H4X</strain>
    </source>
</reference>
<keyword evidence="3" id="KW-0407">Ion channel</keyword>
<dbReference type="Gene3D" id="1.10.287.70">
    <property type="match status" value="1"/>
</dbReference>
<dbReference type="Pfam" id="PF07885">
    <property type="entry name" value="Ion_trans_2"/>
    <property type="match status" value="1"/>
</dbReference>
<evidence type="ECO:0000313" key="3">
    <source>
        <dbReference type="EMBL" id="RDV14157.1"/>
    </source>
</evidence>
<evidence type="ECO:0000256" key="1">
    <source>
        <dbReference type="SAM" id="Phobius"/>
    </source>
</evidence>
<keyword evidence="1" id="KW-1133">Transmembrane helix</keyword>
<dbReference type="SUPFAM" id="SSF81324">
    <property type="entry name" value="Voltage-gated potassium channels"/>
    <property type="match status" value="1"/>
</dbReference>
<dbReference type="EMBL" id="QRGR01000018">
    <property type="protein sequence ID" value="RDV14157.1"/>
    <property type="molecule type" value="Genomic_DNA"/>
</dbReference>
<keyword evidence="3" id="KW-0406">Ion transport</keyword>
<proteinExistence type="predicted"/>
<dbReference type="OrthoDB" id="3422146at2"/>
<feature type="transmembrane region" description="Helical" evidence="1">
    <location>
        <begin position="131"/>
        <end position="152"/>
    </location>
</feature>
<evidence type="ECO:0000313" key="4">
    <source>
        <dbReference type="Proteomes" id="UP000256708"/>
    </source>
</evidence>
<protein>
    <submittedName>
        <fullName evidence="3">Two pore domain potassium channel family protein</fullName>
    </submittedName>
</protein>
<keyword evidence="4" id="KW-1185">Reference proteome</keyword>
<keyword evidence="3" id="KW-0813">Transport</keyword>
<feature type="domain" description="Potassium channel" evidence="2">
    <location>
        <begin position="76"/>
        <end position="154"/>
    </location>
</feature>
<comment type="caution">
    <text evidence="3">The sequence shown here is derived from an EMBL/GenBank/DDBJ whole genome shotgun (WGS) entry which is preliminary data.</text>
</comment>
<keyword evidence="1" id="KW-0812">Transmembrane</keyword>
<organism evidence="3 4">
    <name type="scientific">Pontibacter diazotrophicus</name>
    <dbReference type="NCBI Taxonomy" id="1400979"/>
    <lineage>
        <taxon>Bacteria</taxon>
        <taxon>Pseudomonadati</taxon>
        <taxon>Bacteroidota</taxon>
        <taxon>Cytophagia</taxon>
        <taxon>Cytophagales</taxon>
        <taxon>Hymenobacteraceae</taxon>
        <taxon>Pontibacter</taxon>
    </lineage>
</organism>
<accession>A0A3D8L9V4</accession>
<dbReference type="InterPro" id="IPR013099">
    <property type="entry name" value="K_chnl_dom"/>
</dbReference>
<name>A0A3D8L9V4_9BACT</name>
<sequence length="348" mass="39250">MNYLILAAGIILLTVTVADLAYTTFSSNGAGPFTNLITKTTWNTALKIAGNDGTKKFLEHVGIITIGFVIVFWFFIIWLGSSLIFCSSDTSVVHSETGRVASTAEKFYYSGYTLSTLGVGDYVASRDTWRILTVVLSLSGFMLITTAISYMLPVLSADVEKKNISSYINTLGGSPQEILINHWKDGKFHSLEEHFLRLTGYILSHNQQLLAYPILYCFHSSVTHKSATVNIGKIDEALTILQINIPEEYRPQERIISPLREAITYYLVTQKNHFVNIEEDNLQEAILPDLGSLEAHGIPVVKDEELINDKYRKLLKRRGYLSYILRNEGREFEDIYTSKSVHYPDLEL</sequence>
<gene>
    <name evidence="3" type="ORF">DXT99_16465</name>
</gene>
<dbReference type="RefSeq" id="WP_115566668.1">
    <property type="nucleotide sequence ID" value="NZ_QRGR01000018.1"/>
</dbReference>
<dbReference type="Proteomes" id="UP000256708">
    <property type="component" value="Unassembled WGS sequence"/>
</dbReference>
<evidence type="ECO:0000259" key="2">
    <source>
        <dbReference type="Pfam" id="PF07885"/>
    </source>
</evidence>
<dbReference type="GO" id="GO:0034220">
    <property type="term" value="P:monoatomic ion transmembrane transport"/>
    <property type="evidence" value="ECO:0007669"/>
    <property type="project" value="UniProtKB-KW"/>
</dbReference>
<dbReference type="AlphaFoldDB" id="A0A3D8L9V4"/>
<feature type="transmembrane region" description="Helical" evidence="1">
    <location>
        <begin position="61"/>
        <end position="86"/>
    </location>
</feature>